<dbReference type="CDD" id="cd06241">
    <property type="entry name" value="M14-like"/>
    <property type="match status" value="1"/>
</dbReference>
<evidence type="ECO:0000313" key="5">
    <source>
        <dbReference type="EMBL" id="KKN15480.1"/>
    </source>
</evidence>
<accession>A0A0F9N7B9</accession>
<dbReference type="AlphaFoldDB" id="A0A0F9N7B9"/>
<dbReference type="EMBL" id="LAZR01003708">
    <property type="protein sequence ID" value="KKN15480.1"/>
    <property type="molecule type" value="Genomic_DNA"/>
</dbReference>
<proteinExistence type="inferred from homology"/>
<gene>
    <name evidence="5" type="ORF">LCGC14_0985590</name>
</gene>
<dbReference type="InterPro" id="IPR000834">
    <property type="entry name" value="Peptidase_M14"/>
</dbReference>
<dbReference type="PANTHER" id="PTHR11705">
    <property type="entry name" value="PROTEASE FAMILY M14 CARBOXYPEPTIDASE A,B"/>
    <property type="match status" value="1"/>
</dbReference>
<dbReference type="GO" id="GO:0005615">
    <property type="term" value="C:extracellular space"/>
    <property type="evidence" value="ECO:0007669"/>
    <property type="project" value="TreeGrafter"/>
</dbReference>
<keyword evidence="3" id="KW-1133">Transmembrane helix</keyword>
<dbReference type="PROSITE" id="PS52035">
    <property type="entry name" value="PEPTIDASE_M14"/>
    <property type="match status" value="1"/>
</dbReference>
<evidence type="ECO:0000259" key="4">
    <source>
        <dbReference type="PROSITE" id="PS52035"/>
    </source>
</evidence>
<dbReference type="GO" id="GO:0006508">
    <property type="term" value="P:proteolysis"/>
    <property type="evidence" value="ECO:0007669"/>
    <property type="project" value="InterPro"/>
</dbReference>
<evidence type="ECO:0000256" key="2">
    <source>
        <dbReference type="ARBA" id="ARBA00005988"/>
    </source>
</evidence>
<comment type="caution">
    <text evidence="5">The sequence shown here is derived from an EMBL/GenBank/DDBJ whole genome shotgun (WGS) entry which is preliminary data.</text>
</comment>
<dbReference type="GO" id="GO:0004181">
    <property type="term" value="F:metallocarboxypeptidase activity"/>
    <property type="evidence" value="ECO:0007669"/>
    <property type="project" value="InterPro"/>
</dbReference>
<dbReference type="Pfam" id="PF00246">
    <property type="entry name" value="Peptidase_M14"/>
    <property type="match status" value="1"/>
</dbReference>
<dbReference type="SUPFAM" id="SSF53187">
    <property type="entry name" value="Zn-dependent exopeptidases"/>
    <property type="match status" value="1"/>
</dbReference>
<evidence type="ECO:0000256" key="3">
    <source>
        <dbReference type="SAM" id="Phobius"/>
    </source>
</evidence>
<comment type="similarity">
    <text evidence="2">Belongs to the peptidase M14 family.</text>
</comment>
<sequence>MRYKNTMKYENYIRYERKIFFIYFSLILLLIFCIFPLSALSSTEQKPLTVAEASNFTATSRYDDVTSFIKELQRKSSLLRVETLCVSPEGRTVPLLVIGEPVPSSPLALSGDGRAVVYIQANIHAGEVEGKEASLMLARDIILKEKPPFLDKLVILIAPIFNADGNEKINPANRRNQAGPEKGVGVRYNGQNLDLNRDGIKLESPEVQGLVRNVLMRWDPALLVDCHTTNGSYHEEPVTYVWGLNPNGDTSLIKYMREKMMPSINKNLREKYKVLSIPYGNFMDFNNPEKGWRPSGPQPRYLTNYISLRNRLAILNENYAYADYKTRVMGCYYFLLSILEYCYDHKDGIAQLIHSADRKTIQRGMRPSADDTFAVEYDLKPLKDKVTILGWEMEVIPRESGWPRVKKKDKKKTYRVPYFSDFVPKRSVPFPYAYLIPKVNPEITEKLLQHGLAVEKLREPVSLEVESFRIKEIKGASRLFQGHYLNSVKGEYHLEKKEFPEGTLFIATAQPLANVAAYLLEPESDDGLLVWNFFDRYVVSQWRRELQSYPVYRLLKPVNLVKESIE</sequence>
<protein>
    <recommendedName>
        <fullName evidence="4">Peptidase M14 domain-containing protein</fullName>
    </recommendedName>
</protein>
<feature type="domain" description="Peptidase M14" evidence="4">
    <location>
        <begin position="58"/>
        <end position="356"/>
    </location>
</feature>
<name>A0A0F9N7B9_9ZZZZ</name>
<reference evidence="5" key="1">
    <citation type="journal article" date="2015" name="Nature">
        <title>Complex archaea that bridge the gap between prokaryotes and eukaryotes.</title>
        <authorList>
            <person name="Spang A."/>
            <person name="Saw J.H."/>
            <person name="Jorgensen S.L."/>
            <person name="Zaremba-Niedzwiedzka K."/>
            <person name="Martijn J."/>
            <person name="Lind A.E."/>
            <person name="van Eijk R."/>
            <person name="Schleper C."/>
            <person name="Guy L."/>
            <person name="Ettema T.J."/>
        </authorList>
    </citation>
    <scope>NUCLEOTIDE SEQUENCE</scope>
</reference>
<organism evidence="5">
    <name type="scientific">marine sediment metagenome</name>
    <dbReference type="NCBI Taxonomy" id="412755"/>
    <lineage>
        <taxon>unclassified sequences</taxon>
        <taxon>metagenomes</taxon>
        <taxon>ecological metagenomes</taxon>
    </lineage>
</organism>
<dbReference type="GO" id="GO:0008270">
    <property type="term" value="F:zinc ion binding"/>
    <property type="evidence" value="ECO:0007669"/>
    <property type="project" value="InterPro"/>
</dbReference>
<evidence type="ECO:0000256" key="1">
    <source>
        <dbReference type="ARBA" id="ARBA00001947"/>
    </source>
</evidence>
<feature type="transmembrane region" description="Helical" evidence="3">
    <location>
        <begin position="20"/>
        <end position="40"/>
    </location>
</feature>
<dbReference type="PANTHER" id="PTHR11705:SF145">
    <property type="entry name" value="PEPTIDASE M14 CARBOXYPEPTIDASE A DOMAIN-CONTAINING PROTEIN"/>
    <property type="match status" value="1"/>
</dbReference>
<dbReference type="Gene3D" id="3.40.630.10">
    <property type="entry name" value="Zn peptidases"/>
    <property type="match status" value="1"/>
</dbReference>
<comment type="cofactor">
    <cofactor evidence="1">
        <name>Zn(2+)</name>
        <dbReference type="ChEBI" id="CHEBI:29105"/>
    </cofactor>
</comment>
<keyword evidence="3" id="KW-0812">Transmembrane</keyword>
<keyword evidence="3" id="KW-0472">Membrane</keyword>